<dbReference type="PANTHER" id="PTHR45669">
    <property type="entry name" value="GLUTAREDOXIN DOMAIN-CONTAINING CYSTEINE-RICH PROTEIN CG12206-RELATED"/>
    <property type="match status" value="1"/>
</dbReference>
<dbReference type="EMBL" id="JBBWWQ010000021">
    <property type="protein sequence ID" value="KAK8913980.1"/>
    <property type="molecule type" value="Genomic_DNA"/>
</dbReference>
<protein>
    <submittedName>
        <fullName evidence="1">Uncharacterized protein</fullName>
    </submittedName>
</protein>
<dbReference type="PANTHER" id="PTHR45669:SF7">
    <property type="entry name" value="F1N19.7"/>
    <property type="match status" value="1"/>
</dbReference>
<keyword evidence="2" id="KW-1185">Reference proteome</keyword>
<reference evidence="1 2" key="1">
    <citation type="journal article" date="2022" name="Nat. Plants">
        <title>Genomes of leafy and leafless Platanthera orchids illuminate the evolution of mycoheterotrophy.</title>
        <authorList>
            <person name="Li M.H."/>
            <person name="Liu K.W."/>
            <person name="Li Z."/>
            <person name="Lu H.C."/>
            <person name="Ye Q.L."/>
            <person name="Zhang D."/>
            <person name="Wang J.Y."/>
            <person name="Li Y.F."/>
            <person name="Zhong Z.M."/>
            <person name="Liu X."/>
            <person name="Yu X."/>
            <person name="Liu D.K."/>
            <person name="Tu X.D."/>
            <person name="Liu B."/>
            <person name="Hao Y."/>
            <person name="Liao X.Y."/>
            <person name="Jiang Y.T."/>
            <person name="Sun W.H."/>
            <person name="Chen J."/>
            <person name="Chen Y.Q."/>
            <person name="Ai Y."/>
            <person name="Zhai J.W."/>
            <person name="Wu S.S."/>
            <person name="Zhou Z."/>
            <person name="Hsiao Y.Y."/>
            <person name="Wu W.L."/>
            <person name="Chen Y.Y."/>
            <person name="Lin Y.F."/>
            <person name="Hsu J.L."/>
            <person name="Li C.Y."/>
            <person name="Wang Z.W."/>
            <person name="Zhao X."/>
            <person name="Zhong W.Y."/>
            <person name="Ma X.K."/>
            <person name="Ma L."/>
            <person name="Huang J."/>
            <person name="Chen G.Z."/>
            <person name="Huang M.Z."/>
            <person name="Huang L."/>
            <person name="Peng D.H."/>
            <person name="Luo Y.B."/>
            <person name="Zou S.Q."/>
            <person name="Chen S.P."/>
            <person name="Lan S."/>
            <person name="Tsai W.C."/>
            <person name="Van de Peer Y."/>
            <person name="Liu Z.J."/>
        </authorList>
    </citation>
    <scope>NUCLEOTIDE SEQUENCE [LARGE SCALE GENOMIC DNA]</scope>
    <source>
        <strain evidence="1">Lor287</strain>
    </source>
</reference>
<proteinExistence type="predicted"/>
<evidence type="ECO:0000313" key="1">
    <source>
        <dbReference type="EMBL" id="KAK8913980.1"/>
    </source>
</evidence>
<organism evidence="1 2">
    <name type="scientific">Platanthera zijinensis</name>
    <dbReference type="NCBI Taxonomy" id="2320716"/>
    <lineage>
        <taxon>Eukaryota</taxon>
        <taxon>Viridiplantae</taxon>
        <taxon>Streptophyta</taxon>
        <taxon>Embryophyta</taxon>
        <taxon>Tracheophyta</taxon>
        <taxon>Spermatophyta</taxon>
        <taxon>Magnoliopsida</taxon>
        <taxon>Liliopsida</taxon>
        <taxon>Asparagales</taxon>
        <taxon>Orchidaceae</taxon>
        <taxon>Orchidoideae</taxon>
        <taxon>Orchideae</taxon>
        <taxon>Orchidinae</taxon>
        <taxon>Platanthera</taxon>
    </lineage>
</organism>
<dbReference type="AlphaFoldDB" id="A0AAP0AT06"/>
<gene>
    <name evidence="1" type="ORF">KSP39_PZI023406</name>
</gene>
<name>A0AAP0AT06_9ASPA</name>
<sequence>MQRRQTSPQWQTSPCGRGKLAMYFTSSRVVRKTIEDCSKARIIVQGYRFLTNDRDVSIQKGFKDELQGLSAKD</sequence>
<dbReference type="Proteomes" id="UP001418222">
    <property type="component" value="Unassembled WGS sequence"/>
</dbReference>
<comment type="caution">
    <text evidence="1">The sequence shown here is derived from an EMBL/GenBank/DDBJ whole genome shotgun (WGS) entry which is preliminary data.</text>
</comment>
<evidence type="ECO:0000313" key="2">
    <source>
        <dbReference type="Proteomes" id="UP001418222"/>
    </source>
</evidence>
<accession>A0AAP0AT06</accession>